<dbReference type="Proteomes" id="UP000027195">
    <property type="component" value="Unassembled WGS sequence"/>
</dbReference>
<dbReference type="OrthoDB" id="630895at2759"/>
<proteinExistence type="predicted"/>
<reference evidence="2" key="1">
    <citation type="journal article" date="2014" name="Proc. Natl. Acad. Sci. U.S.A.">
        <title>Extensive sampling of basidiomycete genomes demonstrates inadequacy of the white-rot/brown-rot paradigm for wood decay fungi.</title>
        <authorList>
            <person name="Riley R."/>
            <person name="Salamov A.A."/>
            <person name="Brown D.W."/>
            <person name="Nagy L.G."/>
            <person name="Floudas D."/>
            <person name="Held B.W."/>
            <person name="Levasseur A."/>
            <person name="Lombard V."/>
            <person name="Morin E."/>
            <person name="Otillar R."/>
            <person name="Lindquist E.A."/>
            <person name="Sun H."/>
            <person name="LaButti K.M."/>
            <person name="Schmutz J."/>
            <person name="Jabbour D."/>
            <person name="Luo H."/>
            <person name="Baker S.E."/>
            <person name="Pisabarro A.G."/>
            <person name="Walton J.D."/>
            <person name="Blanchette R.A."/>
            <person name="Henrissat B."/>
            <person name="Martin F."/>
            <person name="Cullen D."/>
            <person name="Hibbett D.S."/>
            <person name="Grigoriev I.V."/>
        </authorList>
    </citation>
    <scope>NUCLEOTIDE SEQUENCE [LARGE SCALE GENOMIC DNA]</scope>
    <source>
        <strain evidence="2">FD-172 SS1</strain>
    </source>
</reference>
<dbReference type="AlphaFoldDB" id="A0A067MYG0"/>
<dbReference type="HOGENOM" id="CLU_893002_0_0_1"/>
<accession>A0A067MYG0</accession>
<evidence type="ECO:0000313" key="2">
    <source>
        <dbReference type="Proteomes" id="UP000027195"/>
    </source>
</evidence>
<dbReference type="InParanoid" id="A0A067MYG0"/>
<protein>
    <submittedName>
        <fullName evidence="1">Uncharacterized protein</fullName>
    </submittedName>
</protein>
<evidence type="ECO:0000313" key="1">
    <source>
        <dbReference type="EMBL" id="KDQ16907.1"/>
    </source>
</evidence>
<dbReference type="EMBL" id="KL198025">
    <property type="protein sequence ID" value="KDQ16907.1"/>
    <property type="molecule type" value="Genomic_DNA"/>
</dbReference>
<name>A0A067MYG0_BOTB1</name>
<sequence length="348" mass="39407">MSWPSAYPVFEVGSKDSALVRSNEQCDLVSEGNDYSYKLWFKSQPVDRNFCYRVAQLQLVTDSHDQGWISKESVYLGSWSWFEIVILADANATEPRFKGKRELKWRSHNNRIGVKEKSRHFGIVFDRRGDLLDDLEIGNVIGVRLVTRFHGWANYAHSGRIDVKVLDQDLFSPQSWTLASPETPGFSSDIKSGVYTLLSTNECNVIAESDTTASQIWFTTPVLDKDVIQRIEEIQLFTYSYGVGKKEGPTKGFWSWFDIVVLDSPEATTPRVKKDGSSLVWPSHQNDPAHTEYGYRDGSVFRREHPLFSSLEVGNVIAVRVSAQFKGWASHSRSGRLVVRIANKGPSS</sequence>
<organism evidence="1 2">
    <name type="scientific">Botryobasidium botryosum (strain FD-172 SS1)</name>
    <dbReference type="NCBI Taxonomy" id="930990"/>
    <lineage>
        <taxon>Eukaryota</taxon>
        <taxon>Fungi</taxon>
        <taxon>Dikarya</taxon>
        <taxon>Basidiomycota</taxon>
        <taxon>Agaricomycotina</taxon>
        <taxon>Agaricomycetes</taxon>
        <taxon>Cantharellales</taxon>
        <taxon>Botryobasidiaceae</taxon>
        <taxon>Botryobasidium</taxon>
    </lineage>
</organism>
<keyword evidence="2" id="KW-1185">Reference proteome</keyword>
<gene>
    <name evidence="1" type="ORF">BOTBODRAFT_30286</name>
</gene>